<dbReference type="InterPro" id="IPR054350">
    <property type="entry name" value="PurT/PurK_preATP-grasp"/>
</dbReference>
<proteinExistence type="inferred from homology"/>
<dbReference type="KEGG" id="spha:D3Y57_13340"/>
<feature type="binding site" evidence="5">
    <location>
        <position position="212"/>
    </location>
    <ligand>
        <name>ATP</name>
        <dbReference type="ChEBI" id="CHEBI:30616"/>
    </ligand>
</feature>
<dbReference type="InterPro" id="IPR011054">
    <property type="entry name" value="Rudment_hybrid_motif"/>
</dbReference>
<feature type="binding site" evidence="5">
    <location>
        <position position="146"/>
    </location>
    <ligand>
        <name>ATP</name>
        <dbReference type="ChEBI" id="CHEBI:30616"/>
    </ligand>
</feature>
<evidence type="ECO:0000256" key="3">
    <source>
        <dbReference type="ARBA" id="ARBA00022755"/>
    </source>
</evidence>
<evidence type="ECO:0000256" key="6">
    <source>
        <dbReference type="RuleBase" id="RU361200"/>
    </source>
</evidence>
<dbReference type="InterPro" id="IPR005875">
    <property type="entry name" value="PurK"/>
</dbReference>
<dbReference type="GO" id="GO:0005524">
    <property type="term" value="F:ATP binding"/>
    <property type="evidence" value="ECO:0007669"/>
    <property type="project" value="UniProtKB-UniRule"/>
</dbReference>
<dbReference type="GO" id="GO:0005829">
    <property type="term" value="C:cytosol"/>
    <property type="evidence" value="ECO:0007669"/>
    <property type="project" value="TreeGrafter"/>
</dbReference>
<evidence type="ECO:0000256" key="1">
    <source>
        <dbReference type="ARBA" id="ARBA00022598"/>
    </source>
</evidence>
<comment type="catalytic activity">
    <reaction evidence="5 6">
        <text>5-amino-1-(5-phospho-beta-D-ribosyl)imidazole + hydrogencarbonate + ATP = 5-carboxyamino-1-(5-phospho-D-ribosyl)imidazole + ADP + phosphate + 2 H(+)</text>
        <dbReference type="Rhea" id="RHEA:19317"/>
        <dbReference type="ChEBI" id="CHEBI:15378"/>
        <dbReference type="ChEBI" id="CHEBI:17544"/>
        <dbReference type="ChEBI" id="CHEBI:30616"/>
        <dbReference type="ChEBI" id="CHEBI:43474"/>
        <dbReference type="ChEBI" id="CHEBI:58730"/>
        <dbReference type="ChEBI" id="CHEBI:137981"/>
        <dbReference type="ChEBI" id="CHEBI:456216"/>
        <dbReference type="EC" id="6.3.4.18"/>
    </reaction>
</comment>
<reference evidence="8 9" key="1">
    <citation type="submission" date="2018-09" db="EMBL/GenBank/DDBJ databases">
        <title>Sphingomonas peninsula sp. nov., isolated from fildes peninsula, Antarctic soil.</title>
        <authorList>
            <person name="Yingchao G."/>
        </authorList>
    </citation>
    <scope>NUCLEOTIDE SEQUENCE [LARGE SCALE GENOMIC DNA]</scope>
    <source>
        <strain evidence="8 9">YZ-8</strain>
    </source>
</reference>
<evidence type="ECO:0000256" key="2">
    <source>
        <dbReference type="ARBA" id="ARBA00022741"/>
    </source>
</evidence>
<feature type="binding site" evidence="5">
    <location>
        <begin position="151"/>
        <end position="157"/>
    </location>
    <ligand>
        <name>ATP</name>
        <dbReference type="ChEBI" id="CHEBI:30616"/>
    </ligand>
</feature>
<evidence type="ECO:0000256" key="5">
    <source>
        <dbReference type="HAMAP-Rule" id="MF_01928"/>
    </source>
</evidence>
<dbReference type="NCBIfam" id="NF004679">
    <property type="entry name" value="PRK06019.1-5"/>
    <property type="match status" value="1"/>
</dbReference>
<dbReference type="UniPathway" id="UPA00074">
    <property type="reaction ID" value="UER00942"/>
</dbReference>
<dbReference type="NCBIfam" id="NF004676">
    <property type="entry name" value="PRK06019.1-2"/>
    <property type="match status" value="1"/>
</dbReference>
<dbReference type="InterPro" id="IPR003135">
    <property type="entry name" value="ATP-grasp_carboxylate-amine"/>
</dbReference>
<dbReference type="AlphaFoldDB" id="A0A494TNW8"/>
<dbReference type="Pfam" id="PF17769">
    <property type="entry name" value="PurK_C"/>
    <property type="match status" value="1"/>
</dbReference>
<keyword evidence="9" id="KW-1185">Reference proteome</keyword>
<comment type="pathway">
    <text evidence="5 6">Purine metabolism; IMP biosynthesis via de novo pathway; 5-amino-1-(5-phospho-D-ribosyl)imidazole-4-carboxylate from 5-amino-1-(5-phospho-D-ribosyl)imidazole (N5-CAIR route): step 1/2.</text>
</comment>
<dbReference type="Gene3D" id="3.30.1490.20">
    <property type="entry name" value="ATP-grasp fold, A domain"/>
    <property type="match status" value="1"/>
</dbReference>
<dbReference type="Gene3D" id="3.40.50.20">
    <property type="match status" value="1"/>
</dbReference>
<keyword evidence="4 5" id="KW-0067">ATP-binding</keyword>
<keyword evidence="2 5" id="KW-0547">Nucleotide-binding</keyword>
<gene>
    <name evidence="5 6" type="primary">purK</name>
    <name evidence="8" type="ORF">D3Y57_13340</name>
</gene>
<dbReference type="Pfam" id="PF02222">
    <property type="entry name" value="ATP-grasp"/>
    <property type="match status" value="1"/>
</dbReference>
<dbReference type="OrthoDB" id="9804625at2"/>
<dbReference type="NCBIfam" id="TIGR01161">
    <property type="entry name" value="purK"/>
    <property type="match status" value="1"/>
</dbReference>
<keyword evidence="3 5" id="KW-0658">Purine biosynthesis</keyword>
<dbReference type="SUPFAM" id="SSF51246">
    <property type="entry name" value="Rudiment single hybrid motif"/>
    <property type="match status" value="1"/>
</dbReference>
<dbReference type="FunFam" id="3.40.50.20:FF:000016">
    <property type="entry name" value="N5-carboxyaminoimidazole ribonucleotide synthase"/>
    <property type="match status" value="1"/>
</dbReference>
<dbReference type="GO" id="GO:0006189">
    <property type="term" value="P:'de novo' IMP biosynthetic process"/>
    <property type="evidence" value="ECO:0007669"/>
    <property type="project" value="UniProtKB-UniRule"/>
</dbReference>
<dbReference type="Gene3D" id="3.30.470.20">
    <property type="entry name" value="ATP-grasp fold, B domain"/>
    <property type="match status" value="1"/>
</dbReference>
<dbReference type="PROSITE" id="PS50975">
    <property type="entry name" value="ATP_GRASP"/>
    <property type="match status" value="1"/>
</dbReference>
<dbReference type="SUPFAM" id="SSF56059">
    <property type="entry name" value="Glutathione synthetase ATP-binding domain-like"/>
    <property type="match status" value="1"/>
</dbReference>
<evidence type="ECO:0000256" key="4">
    <source>
        <dbReference type="ARBA" id="ARBA00022840"/>
    </source>
</evidence>
<feature type="binding site" evidence="5">
    <location>
        <position position="189"/>
    </location>
    <ligand>
        <name>ATP</name>
        <dbReference type="ChEBI" id="CHEBI:30616"/>
    </ligand>
</feature>
<dbReference type="GO" id="GO:0034028">
    <property type="term" value="F:5-(carboxyamino)imidazole ribonucleotide synthase activity"/>
    <property type="evidence" value="ECO:0007669"/>
    <property type="project" value="UniProtKB-UniRule"/>
</dbReference>
<comment type="similarity">
    <text evidence="5 6">Belongs to the PurK/PurT family.</text>
</comment>
<comment type="subunit">
    <text evidence="5 6">Homodimer.</text>
</comment>
<dbReference type="FunFam" id="3.30.1490.20:FF:000015">
    <property type="entry name" value="N5-carboxyaminoimidazole ribonucleotide synthase"/>
    <property type="match status" value="1"/>
</dbReference>
<feature type="binding site" evidence="5">
    <location>
        <begin position="181"/>
        <end position="184"/>
    </location>
    <ligand>
        <name>ATP</name>
        <dbReference type="ChEBI" id="CHEBI:30616"/>
    </ligand>
</feature>
<accession>A0A494TNW8</accession>
<dbReference type="RefSeq" id="WP_121153386.1">
    <property type="nucleotide sequence ID" value="NZ_CP032829.1"/>
</dbReference>
<dbReference type="EC" id="6.3.4.18" evidence="5 6"/>
<feature type="domain" description="ATP-grasp" evidence="7">
    <location>
        <begin position="110"/>
        <end position="296"/>
    </location>
</feature>
<dbReference type="InterPro" id="IPR040686">
    <property type="entry name" value="PurK_C"/>
</dbReference>
<dbReference type="EMBL" id="CP032829">
    <property type="protein sequence ID" value="AYJ86765.1"/>
    <property type="molecule type" value="Genomic_DNA"/>
</dbReference>
<keyword evidence="1 5" id="KW-0436">Ligase</keyword>
<dbReference type="InterPro" id="IPR016185">
    <property type="entry name" value="PreATP-grasp_dom_sf"/>
</dbReference>
<comment type="function">
    <text evidence="5">Catalyzes the ATP-dependent conversion of 5-aminoimidazole ribonucleotide (AIR) and HCO(3)(-) to N5-carboxyaminoimidazole ribonucleotide (N5-CAIR).</text>
</comment>
<dbReference type="GO" id="GO:0046872">
    <property type="term" value="F:metal ion binding"/>
    <property type="evidence" value="ECO:0007669"/>
    <property type="project" value="InterPro"/>
</dbReference>
<evidence type="ECO:0000313" key="8">
    <source>
        <dbReference type="EMBL" id="AYJ86765.1"/>
    </source>
</evidence>
<dbReference type="GO" id="GO:0004638">
    <property type="term" value="F:phosphoribosylaminoimidazole carboxylase activity"/>
    <property type="evidence" value="ECO:0007669"/>
    <property type="project" value="InterPro"/>
</dbReference>
<dbReference type="PANTHER" id="PTHR11609:SF5">
    <property type="entry name" value="PHOSPHORIBOSYLAMINOIMIDAZOLE CARBOXYLASE"/>
    <property type="match status" value="1"/>
</dbReference>
<dbReference type="InterPro" id="IPR011761">
    <property type="entry name" value="ATP-grasp"/>
</dbReference>
<dbReference type="Pfam" id="PF22660">
    <property type="entry name" value="RS_preATP-grasp-like"/>
    <property type="match status" value="1"/>
</dbReference>
<evidence type="ECO:0000313" key="9">
    <source>
        <dbReference type="Proteomes" id="UP000276254"/>
    </source>
</evidence>
<dbReference type="HAMAP" id="MF_01928">
    <property type="entry name" value="PurK"/>
    <property type="match status" value="1"/>
</dbReference>
<dbReference type="SUPFAM" id="SSF52440">
    <property type="entry name" value="PreATP-grasp domain"/>
    <property type="match status" value="1"/>
</dbReference>
<dbReference type="Proteomes" id="UP000276254">
    <property type="component" value="Chromosome"/>
</dbReference>
<name>A0A494TNW8_SPHPE</name>
<dbReference type="PANTHER" id="PTHR11609">
    <property type="entry name" value="PURINE BIOSYNTHESIS PROTEIN 6/7, PUR6/7"/>
    <property type="match status" value="1"/>
</dbReference>
<organism evidence="8 9">
    <name type="scientific">Sphingomonas paeninsulae</name>
    <dbReference type="NCBI Taxonomy" id="2319844"/>
    <lineage>
        <taxon>Bacteria</taxon>
        <taxon>Pseudomonadati</taxon>
        <taxon>Pseudomonadota</taxon>
        <taxon>Alphaproteobacteria</taxon>
        <taxon>Sphingomonadales</taxon>
        <taxon>Sphingomonadaceae</taxon>
        <taxon>Sphingomonas</taxon>
    </lineage>
</organism>
<sequence>MKILAPGSTIGIIGGGQLGRMLAIAAAQLGYRSHIYSPEPSGPAADVAPRWTQGAYDDREALKAFAADIDVATYEFENVDADPLETLAALVPLHPPLNALRIAQDRVAEKTFAHEQGAITANWAIVDSREDLDVAMASVGTPAILKTTRFGYDGKGQARIISREDADTAYEAIGRSPAILEAMVAFDHEFSVIVARGQDGISTVWDVPENVHVDGILATSAIPPHADVLAQLDEAKAIATRIADALDYVGVMAVEFFASADGPVFNEMAPRVHNSGHWTIEGAVASQFENHIRAVCGLPLGDTALVAPHVVMRNLIGEDASRWPELFAQTGAHVHLYGKHEASPGRKMGHVTRLSINNNG</sequence>
<feature type="binding site" evidence="5">
    <location>
        <begin position="266"/>
        <end position="267"/>
    </location>
    <ligand>
        <name>ATP</name>
        <dbReference type="ChEBI" id="CHEBI:30616"/>
    </ligand>
</feature>
<protein>
    <recommendedName>
        <fullName evidence="5 6">N5-carboxyaminoimidazole ribonucleotide synthase</fullName>
        <shortName evidence="5 6">N5-CAIR synthase</shortName>
        <ecNumber evidence="5 6">6.3.4.18</ecNumber>
    </recommendedName>
    <alternativeName>
        <fullName evidence="5 6">5-(carboxyamino)imidazole ribonucleotide synthetase</fullName>
    </alternativeName>
</protein>
<evidence type="ECO:0000259" key="7">
    <source>
        <dbReference type="PROSITE" id="PS50975"/>
    </source>
</evidence>
<feature type="binding site" evidence="5">
    <location>
        <position position="106"/>
    </location>
    <ligand>
        <name>ATP</name>
        <dbReference type="ChEBI" id="CHEBI:30616"/>
    </ligand>
</feature>
<dbReference type="InterPro" id="IPR013815">
    <property type="entry name" value="ATP_grasp_subdomain_1"/>
</dbReference>
<comment type="function">
    <text evidence="6">Catalyzes the ATP-dependent conversion of 5-aminoimidazole ribonucleotide (AIR) and HCO(3)- to N5-carboxyaminoimidazole ribonucleotide (N5-CAIR).</text>
</comment>